<organism evidence="1 2">
    <name type="scientific">Vreelandella titanicae</name>
    <dbReference type="NCBI Taxonomy" id="664683"/>
    <lineage>
        <taxon>Bacteria</taxon>
        <taxon>Pseudomonadati</taxon>
        <taxon>Pseudomonadota</taxon>
        <taxon>Gammaproteobacteria</taxon>
        <taxon>Oceanospirillales</taxon>
        <taxon>Halomonadaceae</taxon>
        <taxon>Vreelandella</taxon>
    </lineage>
</organism>
<gene>
    <name evidence="1" type="ORF">FX987_01302</name>
</gene>
<dbReference type="AlphaFoldDB" id="A0AAP9NKG8"/>
<evidence type="ECO:0000313" key="2">
    <source>
        <dbReference type="Proteomes" id="UP000509761"/>
    </source>
</evidence>
<evidence type="ECO:0000313" key="1">
    <source>
        <dbReference type="EMBL" id="QKS23543.1"/>
    </source>
</evidence>
<accession>A0AAP9NKG8</accession>
<proteinExistence type="predicted"/>
<sequence length="112" mass="12438">MPLTIESALEDVAIERTEKTEAGYSFWLKEIPVEVRVALSVNPASGGFNFHLSHYINTPSQIGVYRPSRLGGDYEAYALRQAVTAITHYYNVAVEAGHEPSQKWLVSNELGI</sequence>
<protein>
    <submittedName>
        <fullName evidence="1">Uncharacterized protein</fullName>
    </submittedName>
</protein>
<dbReference type="EMBL" id="CP054580">
    <property type="protein sequence ID" value="QKS23543.1"/>
    <property type="molecule type" value="Genomic_DNA"/>
</dbReference>
<dbReference type="RefSeq" id="WP_022523424.1">
    <property type="nucleotide sequence ID" value="NZ_CP054580.1"/>
</dbReference>
<keyword evidence="2" id="KW-1185">Reference proteome</keyword>
<name>A0AAP9NKG8_9GAMM</name>
<dbReference type="Proteomes" id="UP000509761">
    <property type="component" value="Chromosome"/>
</dbReference>
<reference evidence="1 2" key="1">
    <citation type="submission" date="2019-12" db="EMBL/GenBank/DDBJ databases">
        <title>Genome sequencing and assembly of endphytes of Porphyra tenera.</title>
        <authorList>
            <person name="Park J.M."/>
            <person name="Shin R."/>
            <person name="Jo S.H."/>
        </authorList>
    </citation>
    <scope>NUCLEOTIDE SEQUENCE [LARGE SCALE GENOMIC DNA]</scope>
    <source>
        <strain evidence="1 2">GPM3</strain>
    </source>
</reference>